<evidence type="ECO:0000313" key="2">
    <source>
        <dbReference type="EMBL" id="GFQ72016.1"/>
    </source>
</evidence>
<keyword evidence="1" id="KW-0732">Signal</keyword>
<feature type="chain" id="PRO_5036468656" description="Secreted protein" evidence="1">
    <location>
        <begin position="16"/>
        <end position="81"/>
    </location>
</feature>
<evidence type="ECO:0008006" key="4">
    <source>
        <dbReference type="Google" id="ProtNLM"/>
    </source>
</evidence>
<accession>A0A8X6KG28</accession>
<dbReference type="EMBL" id="BMAO01031059">
    <property type="protein sequence ID" value="GFQ72016.1"/>
    <property type="molecule type" value="Genomic_DNA"/>
</dbReference>
<name>A0A8X6KG28_TRICU</name>
<proteinExistence type="predicted"/>
<organism evidence="2 3">
    <name type="scientific">Trichonephila clavata</name>
    <name type="common">Joro spider</name>
    <name type="synonym">Nephila clavata</name>
    <dbReference type="NCBI Taxonomy" id="2740835"/>
    <lineage>
        <taxon>Eukaryota</taxon>
        <taxon>Metazoa</taxon>
        <taxon>Ecdysozoa</taxon>
        <taxon>Arthropoda</taxon>
        <taxon>Chelicerata</taxon>
        <taxon>Arachnida</taxon>
        <taxon>Araneae</taxon>
        <taxon>Araneomorphae</taxon>
        <taxon>Entelegynae</taxon>
        <taxon>Araneoidea</taxon>
        <taxon>Nephilidae</taxon>
        <taxon>Trichonephila</taxon>
    </lineage>
</organism>
<comment type="caution">
    <text evidence="2">The sequence shown here is derived from an EMBL/GenBank/DDBJ whole genome shotgun (WGS) entry which is preliminary data.</text>
</comment>
<evidence type="ECO:0000256" key="1">
    <source>
        <dbReference type="SAM" id="SignalP"/>
    </source>
</evidence>
<keyword evidence="3" id="KW-1185">Reference proteome</keyword>
<feature type="signal peptide" evidence="1">
    <location>
        <begin position="1"/>
        <end position="15"/>
    </location>
</feature>
<sequence length="81" mass="9097">MSDVILFLFWLGDFAEVMSPSSSEAGTGFCSRSRRRFSTNSSFPRFLPGHPTFWSPFCTMKTGIHQIQQTIFYGGPVIALL</sequence>
<gene>
    <name evidence="2" type="ORF">TNCT_77601</name>
</gene>
<dbReference type="Proteomes" id="UP000887116">
    <property type="component" value="Unassembled WGS sequence"/>
</dbReference>
<protein>
    <recommendedName>
        <fullName evidence="4">Secreted protein</fullName>
    </recommendedName>
</protein>
<dbReference type="AlphaFoldDB" id="A0A8X6KG28"/>
<reference evidence="2" key="1">
    <citation type="submission" date="2020-07" db="EMBL/GenBank/DDBJ databases">
        <title>Multicomponent nature underlies the extraordinary mechanical properties of spider dragline silk.</title>
        <authorList>
            <person name="Kono N."/>
            <person name="Nakamura H."/>
            <person name="Mori M."/>
            <person name="Yoshida Y."/>
            <person name="Ohtoshi R."/>
            <person name="Malay A.D."/>
            <person name="Moran D.A.P."/>
            <person name="Tomita M."/>
            <person name="Numata K."/>
            <person name="Arakawa K."/>
        </authorList>
    </citation>
    <scope>NUCLEOTIDE SEQUENCE</scope>
</reference>
<evidence type="ECO:0000313" key="3">
    <source>
        <dbReference type="Proteomes" id="UP000887116"/>
    </source>
</evidence>